<dbReference type="InterPro" id="IPR003773">
    <property type="entry name" value="Menaquinone_biosynth"/>
</dbReference>
<dbReference type="Pfam" id="PF02621">
    <property type="entry name" value="VitK2_biosynth"/>
    <property type="match status" value="1"/>
</dbReference>
<protein>
    <recommendedName>
        <fullName evidence="4">1,4-dihydroxy-6-naphtoate synthase</fullName>
        <ecNumber evidence="4">4.1.99.29</ecNumber>
    </recommendedName>
    <alternativeName>
        <fullName evidence="4">Menaquinone biosynthetic enzyme MqnD</fullName>
    </alternativeName>
</protein>
<feature type="active site" description="Proton acceptor" evidence="4">
    <location>
        <position position="154"/>
    </location>
</feature>
<evidence type="ECO:0000256" key="3">
    <source>
        <dbReference type="ARBA" id="ARBA00023239"/>
    </source>
</evidence>
<dbReference type="GO" id="GO:0009234">
    <property type="term" value="P:menaquinone biosynthetic process"/>
    <property type="evidence" value="ECO:0007669"/>
    <property type="project" value="UniProtKB-UniRule"/>
</dbReference>
<name>A0A5M6CF69_9BACT</name>
<comment type="similarity">
    <text evidence="4">Belongs to the MqnA/MqnD family. MqnD subfamily.</text>
</comment>
<reference evidence="5 6" key="1">
    <citation type="submission" date="2019-09" db="EMBL/GenBank/DDBJ databases">
        <title>Genome sequence and assembly of Taibaiella sp.</title>
        <authorList>
            <person name="Chhetri G."/>
        </authorList>
    </citation>
    <scope>NUCLEOTIDE SEQUENCE [LARGE SCALE GENOMIC DNA]</scope>
    <source>
        <strain evidence="5 6">KVB11</strain>
    </source>
</reference>
<dbReference type="SUPFAM" id="SSF53850">
    <property type="entry name" value="Periplasmic binding protein-like II"/>
    <property type="match status" value="1"/>
</dbReference>
<dbReference type="Proteomes" id="UP000323632">
    <property type="component" value="Unassembled WGS sequence"/>
</dbReference>
<proteinExistence type="inferred from homology"/>
<comment type="caution">
    <text evidence="5">The sequence shown here is derived from an EMBL/GenBank/DDBJ whole genome shotgun (WGS) entry which is preliminary data.</text>
</comment>
<dbReference type="PANTHER" id="PTHR37167:SF1">
    <property type="entry name" value="1,4-DIHYDROXY-6-NAPHTOATE SYNTHASE"/>
    <property type="match status" value="1"/>
</dbReference>
<feature type="binding site" evidence="4">
    <location>
        <begin position="115"/>
        <end position="116"/>
    </location>
    <ligand>
        <name>substrate</name>
    </ligand>
</feature>
<accession>A0A5M6CF69</accession>
<feature type="binding site" evidence="4">
    <location>
        <begin position="55"/>
        <end position="57"/>
    </location>
    <ligand>
        <name>substrate</name>
    </ligand>
</feature>
<dbReference type="HAMAP" id="MF_00996">
    <property type="entry name" value="MqnD"/>
    <property type="match status" value="1"/>
</dbReference>
<evidence type="ECO:0000313" key="6">
    <source>
        <dbReference type="Proteomes" id="UP000323632"/>
    </source>
</evidence>
<sequence length="281" mass="31732">MTLNLGFSPCPNDTFIFDAMVNNGMDTGNLVFDYVMEDVETLNQWAFEGRLAVTKLSYNTLLKVSDKYALMDSGSALGRGVGPLVICKASEFEKIKDHADYFKQARIAIPGIHTTANLLFSLAFPEAKNKTEVLFSEIEERVLNGEFDCGLVIHESRFTYQQRGLEKIMDMGDWWEKESGAAIPLGGICIRRDIPVEIAKQVENLIRKSLELSWKTYPELSDFVKNNAQEMEEDVMRKHIELYVNEYSLSLGAEGRKAVDTLFKKAQKLNLTGTQSSNVYL</sequence>
<evidence type="ECO:0000256" key="1">
    <source>
        <dbReference type="ARBA" id="ARBA00004863"/>
    </source>
</evidence>
<dbReference type="PANTHER" id="PTHR37167">
    <property type="entry name" value="1,4-DIHYDROXY-6-NAPHTOATE SYNTHASE"/>
    <property type="match status" value="1"/>
</dbReference>
<dbReference type="GO" id="GO:0016830">
    <property type="term" value="F:carbon-carbon lyase activity"/>
    <property type="evidence" value="ECO:0007669"/>
    <property type="project" value="UniProtKB-UniRule"/>
</dbReference>
<dbReference type="AlphaFoldDB" id="A0A5M6CF69"/>
<dbReference type="EC" id="4.1.99.29" evidence="4"/>
<comment type="function">
    <text evidence="4">Catalyzes the conversion of cyclic dehypoxanthine futalosine (cyclic DHFL) into 1,4-dihydroxy-6-naphthoate, a step in the biosynthesis of menaquinone (MK, vitamin K2).</text>
</comment>
<evidence type="ECO:0000256" key="2">
    <source>
        <dbReference type="ARBA" id="ARBA00022428"/>
    </source>
</evidence>
<comment type="pathway">
    <text evidence="1 4">Quinol/quinone metabolism; menaquinone biosynthesis.</text>
</comment>
<dbReference type="CDD" id="cd13635">
    <property type="entry name" value="PBP2_Ttha1568_Mqnd"/>
    <property type="match status" value="1"/>
</dbReference>
<keyword evidence="2 4" id="KW-0474">Menaquinone biosynthesis</keyword>
<keyword evidence="6" id="KW-1185">Reference proteome</keyword>
<dbReference type="UniPathway" id="UPA00079"/>
<gene>
    <name evidence="4" type="primary">mqnD</name>
    <name evidence="5" type="ORF">F0919_11570</name>
</gene>
<comment type="catalytic activity">
    <reaction evidence="4">
        <text>cyclic dehypoxanthinylfutalosinate = 1,4-dihydroxy-6-naphthoate + dihydroxyacetone</text>
        <dbReference type="Rhea" id="RHEA:33087"/>
        <dbReference type="ChEBI" id="CHEBI:16016"/>
        <dbReference type="ChEBI" id="CHEBI:64254"/>
        <dbReference type="ChEBI" id="CHEBI:64270"/>
        <dbReference type="EC" id="4.1.99.29"/>
    </reaction>
</comment>
<organism evidence="5 6">
    <name type="scientific">Taibaiella lutea</name>
    <dbReference type="NCBI Taxonomy" id="2608001"/>
    <lineage>
        <taxon>Bacteria</taxon>
        <taxon>Pseudomonadati</taxon>
        <taxon>Bacteroidota</taxon>
        <taxon>Chitinophagia</taxon>
        <taxon>Chitinophagales</taxon>
        <taxon>Chitinophagaceae</taxon>
        <taxon>Taibaiella</taxon>
    </lineage>
</organism>
<keyword evidence="3 4" id="KW-0456">Lyase</keyword>
<dbReference type="InterPro" id="IPR030869">
    <property type="entry name" value="MqnD"/>
</dbReference>
<evidence type="ECO:0000313" key="5">
    <source>
        <dbReference type="EMBL" id="KAA5533824.1"/>
    </source>
</evidence>
<dbReference type="EMBL" id="VWSH01000003">
    <property type="protein sequence ID" value="KAA5533824.1"/>
    <property type="molecule type" value="Genomic_DNA"/>
</dbReference>
<dbReference type="Gene3D" id="3.40.190.10">
    <property type="entry name" value="Periplasmic binding protein-like II"/>
    <property type="match status" value="2"/>
</dbReference>
<evidence type="ECO:0000256" key="4">
    <source>
        <dbReference type="HAMAP-Rule" id="MF_00996"/>
    </source>
</evidence>